<dbReference type="CDD" id="cd02440">
    <property type="entry name" value="AdoMet_MTases"/>
    <property type="match status" value="1"/>
</dbReference>
<dbReference type="InterPro" id="IPR029063">
    <property type="entry name" value="SAM-dependent_MTases_sf"/>
</dbReference>
<dbReference type="InterPro" id="IPR013216">
    <property type="entry name" value="Methyltransf_11"/>
</dbReference>
<dbReference type="AlphaFoldDB" id="E6QB00"/>
<evidence type="ECO:0000313" key="2">
    <source>
        <dbReference type="EMBL" id="CBI04376.1"/>
    </source>
</evidence>
<dbReference type="SUPFAM" id="SSF53335">
    <property type="entry name" value="S-adenosyl-L-methionine-dependent methyltransferases"/>
    <property type="match status" value="1"/>
</dbReference>
<reference evidence="2" key="1">
    <citation type="submission" date="2009-10" db="EMBL/GenBank/DDBJ databases">
        <title>Diversity of trophic interactions inside an arsenic-rich microbial ecosystem.</title>
        <authorList>
            <person name="Bertin P.N."/>
            <person name="Heinrich-Salmeron A."/>
            <person name="Pelletier E."/>
            <person name="Goulhen-Chollet F."/>
            <person name="Arsene-Ploetze F."/>
            <person name="Gallien S."/>
            <person name="Calteau A."/>
            <person name="Vallenet D."/>
            <person name="Casiot C."/>
            <person name="Chane-Woon-Ming B."/>
            <person name="Giloteaux L."/>
            <person name="Barakat M."/>
            <person name="Bonnefoy V."/>
            <person name="Bruneel O."/>
            <person name="Chandler M."/>
            <person name="Cleiss J."/>
            <person name="Duran R."/>
            <person name="Elbaz-Poulichet F."/>
            <person name="Fonknechten N."/>
            <person name="Lauga B."/>
            <person name="Mornico D."/>
            <person name="Ortet P."/>
            <person name="Schaeffer C."/>
            <person name="Siguier P."/>
            <person name="Alexander Thil Smith A."/>
            <person name="Van Dorsselaer A."/>
            <person name="Weissenbach J."/>
            <person name="Medigue C."/>
            <person name="Le Paslier D."/>
        </authorList>
    </citation>
    <scope>NUCLEOTIDE SEQUENCE</scope>
</reference>
<dbReference type="GO" id="GO:0008757">
    <property type="term" value="F:S-adenosylmethionine-dependent methyltransferase activity"/>
    <property type="evidence" value="ECO:0007669"/>
    <property type="project" value="InterPro"/>
</dbReference>
<dbReference type="EMBL" id="CABP01000060">
    <property type="protein sequence ID" value="CBI04376.1"/>
    <property type="molecule type" value="Genomic_DNA"/>
</dbReference>
<dbReference type="PANTHER" id="PTHR43591">
    <property type="entry name" value="METHYLTRANSFERASE"/>
    <property type="match status" value="1"/>
</dbReference>
<comment type="caution">
    <text evidence="2">The sequence shown here is derived from an EMBL/GenBank/DDBJ whole genome shotgun (WGS) entry which is preliminary data.</text>
</comment>
<name>E6QB00_9ZZZZ</name>
<gene>
    <name evidence="2" type="ORF">CARN5_2188</name>
</gene>
<dbReference type="Pfam" id="PF08241">
    <property type="entry name" value="Methyltransf_11"/>
    <property type="match status" value="1"/>
</dbReference>
<dbReference type="Gene3D" id="3.40.50.150">
    <property type="entry name" value="Vaccinia Virus protein VP39"/>
    <property type="match status" value="1"/>
</dbReference>
<sequence length="247" mass="27800">MEMISYDRAWYEYYDCSPHIDEAKKYLEYAAALDLVRDLPHCGASLDIGTATGRYMMTFSRFGYLAYGIDISPEAIGITRRNLENCGIDCSRVHQMDAQNLDFPDARFRLVSCMMGTLSHIARPDLALAEIHRVLCPGGVVLLSNWQPQALDVDFLTVNTDEHNSYLLEKSLGLEEAVRLITNAGLVLERYAYAVLLPTAAIHHLIDSCSGDPAGYLQRLSLVEVQLRQFFPLLRGQILILIARNTR</sequence>
<feature type="domain" description="Methyltransferase type 11" evidence="1">
    <location>
        <begin position="46"/>
        <end position="142"/>
    </location>
</feature>
<organism evidence="2">
    <name type="scientific">mine drainage metagenome</name>
    <dbReference type="NCBI Taxonomy" id="410659"/>
    <lineage>
        <taxon>unclassified sequences</taxon>
        <taxon>metagenomes</taxon>
        <taxon>ecological metagenomes</taxon>
    </lineage>
</organism>
<protein>
    <recommendedName>
        <fullName evidence="1">Methyltransferase type 11 domain-containing protein</fullName>
    </recommendedName>
</protein>
<dbReference type="PANTHER" id="PTHR43591:SF24">
    <property type="entry name" value="2-METHOXY-6-POLYPRENYL-1,4-BENZOQUINOL METHYLASE, MITOCHONDRIAL"/>
    <property type="match status" value="1"/>
</dbReference>
<proteinExistence type="predicted"/>
<accession>E6QB00</accession>
<evidence type="ECO:0000259" key="1">
    <source>
        <dbReference type="Pfam" id="PF08241"/>
    </source>
</evidence>